<dbReference type="CDD" id="cd09917">
    <property type="entry name" value="F-box_SF"/>
    <property type="match status" value="1"/>
</dbReference>
<dbReference type="AlphaFoldDB" id="A0A811RA09"/>
<protein>
    <recommendedName>
        <fullName evidence="2">F-box domain-containing protein</fullName>
    </recommendedName>
</protein>
<evidence type="ECO:0000313" key="4">
    <source>
        <dbReference type="Proteomes" id="UP000604825"/>
    </source>
</evidence>
<gene>
    <name evidence="3" type="ORF">NCGR_LOCUS50310</name>
</gene>
<dbReference type="EMBL" id="CAJGYO010000014">
    <property type="protein sequence ID" value="CAD6267005.1"/>
    <property type="molecule type" value="Genomic_DNA"/>
</dbReference>
<dbReference type="InterPro" id="IPR001810">
    <property type="entry name" value="F-box_dom"/>
</dbReference>
<dbReference type="InterPro" id="IPR036047">
    <property type="entry name" value="F-box-like_dom_sf"/>
</dbReference>
<sequence>MSSPAAHRVACAPASQPVFPDEILEEIFLRLDAAEDLARASAACTTFRRVVSARRFLHRFRCLHSPPVLGVLDFDDEAFHPTALPLPHAPSRRPPTSPSPSSAPLTADWSATPAKAASSSTVASVSPPCSLTSWSATPCTAGTSSYPPSPTT</sequence>
<evidence type="ECO:0000259" key="2">
    <source>
        <dbReference type="PROSITE" id="PS50181"/>
    </source>
</evidence>
<evidence type="ECO:0000313" key="3">
    <source>
        <dbReference type="EMBL" id="CAD6267005.1"/>
    </source>
</evidence>
<evidence type="ECO:0000256" key="1">
    <source>
        <dbReference type="SAM" id="MobiDB-lite"/>
    </source>
</evidence>
<keyword evidence="4" id="KW-1185">Reference proteome</keyword>
<proteinExistence type="predicted"/>
<dbReference type="PANTHER" id="PTHR31264">
    <property type="entry name" value="OS07G0554500 PROTEIN-RELATED"/>
    <property type="match status" value="1"/>
</dbReference>
<feature type="compositionally biased region" description="Low complexity" evidence="1">
    <location>
        <begin position="99"/>
        <end position="128"/>
    </location>
</feature>
<dbReference type="Gene3D" id="1.20.1280.50">
    <property type="match status" value="1"/>
</dbReference>
<dbReference type="PANTHER" id="PTHR31264:SF7">
    <property type="entry name" value="F-BOX DOMAIN CONTAINING PROTEIN, EXPRESSED"/>
    <property type="match status" value="1"/>
</dbReference>
<dbReference type="Proteomes" id="UP000604825">
    <property type="component" value="Unassembled WGS sequence"/>
</dbReference>
<dbReference type="OrthoDB" id="10573904at2759"/>
<dbReference type="PROSITE" id="PS50181">
    <property type="entry name" value="FBOX"/>
    <property type="match status" value="1"/>
</dbReference>
<dbReference type="SMART" id="SM00256">
    <property type="entry name" value="FBOX"/>
    <property type="match status" value="1"/>
</dbReference>
<reference evidence="3" key="1">
    <citation type="submission" date="2020-10" db="EMBL/GenBank/DDBJ databases">
        <authorList>
            <person name="Han B."/>
            <person name="Lu T."/>
            <person name="Zhao Q."/>
            <person name="Huang X."/>
            <person name="Zhao Y."/>
        </authorList>
    </citation>
    <scope>NUCLEOTIDE SEQUENCE</scope>
</reference>
<organism evidence="3 4">
    <name type="scientific">Miscanthus lutarioriparius</name>
    <dbReference type="NCBI Taxonomy" id="422564"/>
    <lineage>
        <taxon>Eukaryota</taxon>
        <taxon>Viridiplantae</taxon>
        <taxon>Streptophyta</taxon>
        <taxon>Embryophyta</taxon>
        <taxon>Tracheophyta</taxon>
        <taxon>Spermatophyta</taxon>
        <taxon>Magnoliopsida</taxon>
        <taxon>Liliopsida</taxon>
        <taxon>Poales</taxon>
        <taxon>Poaceae</taxon>
        <taxon>PACMAD clade</taxon>
        <taxon>Panicoideae</taxon>
        <taxon>Andropogonodae</taxon>
        <taxon>Andropogoneae</taxon>
        <taxon>Saccharinae</taxon>
        <taxon>Miscanthus</taxon>
    </lineage>
</organism>
<accession>A0A811RA09</accession>
<dbReference type="SUPFAM" id="SSF81383">
    <property type="entry name" value="F-box domain"/>
    <property type="match status" value="1"/>
</dbReference>
<dbReference type="Pfam" id="PF12937">
    <property type="entry name" value="F-box-like"/>
    <property type="match status" value="1"/>
</dbReference>
<comment type="caution">
    <text evidence="3">The sequence shown here is derived from an EMBL/GenBank/DDBJ whole genome shotgun (WGS) entry which is preliminary data.</text>
</comment>
<name>A0A811RA09_9POAL</name>
<feature type="domain" description="F-box" evidence="2">
    <location>
        <begin position="13"/>
        <end position="60"/>
    </location>
</feature>
<feature type="compositionally biased region" description="Polar residues" evidence="1">
    <location>
        <begin position="129"/>
        <end position="146"/>
    </location>
</feature>
<feature type="region of interest" description="Disordered" evidence="1">
    <location>
        <begin position="83"/>
        <end position="152"/>
    </location>
</feature>